<dbReference type="Gene3D" id="2.40.128.20">
    <property type="match status" value="1"/>
</dbReference>
<keyword evidence="11" id="KW-1185">Reference proteome</keyword>
<comment type="similarity">
    <text evidence="2">Belongs to the calycin superfamily. Lipocalin family.</text>
</comment>
<dbReference type="Ensembl" id="ENSCLAT00000001644.1">
    <property type="protein sequence ID" value="ENSCLAP00000001601.1"/>
    <property type="gene ID" value="ENSCLAG00000001202.1"/>
</dbReference>
<dbReference type="PRINTS" id="PR01275">
    <property type="entry name" value="NGELATINASE"/>
</dbReference>
<feature type="domain" description="Lipocalin/cytosolic fatty-acid binding" evidence="9">
    <location>
        <begin position="48"/>
        <end position="166"/>
    </location>
</feature>
<dbReference type="PANTHER" id="PTHR11430:SF13">
    <property type="entry name" value="NEUTROPHIL GELATINASE-ASSOCIATED LIPOCALIN"/>
    <property type="match status" value="1"/>
</dbReference>
<dbReference type="InterPro" id="IPR002345">
    <property type="entry name" value="Lipocalin"/>
</dbReference>
<comment type="subcellular location">
    <subcellularLocation>
        <location evidence="1">Secreted</location>
    </subcellularLocation>
</comment>
<evidence type="ECO:0000256" key="7">
    <source>
        <dbReference type="ARBA" id="ARBA00023180"/>
    </source>
</evidence>
<evidence type="ECO:0000259" key="9">
    <source>
        <dbReference type="Pfam" id="PF00061"/>
    </source>
</evidence>
<evidence type="ECO:0000256" key="4">
    <source>
        <dbReference type="ARBA" id="ARBA00022525"/>
    </source>
</evidence>
<keyword evidence="7" id="KW-0325">Glycoprotein</keyword>
<name>A0A8C2UNU4_CHILA</name>
<reference evidence="10" key="1">
    <citation type="submission" date="2025-08" db="UniProtKB">
        <authorList>
            <consortium name="Ensembl"/>
        </authorList>
    </citation>
    <scope>IDENTIFICATION</scope>
</reference>
<dbReference type="PANTHER" id="PTHR11430">
    <property type="entry name" value="LIPOCALIN"/>
    <property type="match status" value="1"/>
</dbReference>
<feature type="signal peptide" evidence="8">
    <location>
        <begin position="1"/>
        <end position="20"/>
    </location>
</feature>
<dbReference type="InterPro" id="IPR000566">
    <property type="entry name" value="Lipocln_cytosolic_FA-bd_dom"/>
</dbReference>
<evidence type="ECO:0000256" key="6">
    <source>
        <dbReference type="ARBA" id="ARBA00023157"/>
    </source>
</evidence>
<evidence type="ECO:0000256" key="1">
    <source>
        <dbReference type="ARBA" id="ARBA00004613"/>
    </source>
</evidence>
<keyword evidence="5 8" id="KW-0732">Signal</keyword>
<evidence type="ECO:0000313" key="11">
    <source>
        <dbReference type="Proteomes" id="UP000694398"/>
    </source>
</evidence>
<evidence type="ECO:0000256" key="8">
    <source>
        <dbReference type="SAM" id="SignalP"/>
    </source>
</evidence>
<keyword evidence="3" id="KW-0813">Transport</keyword>
<reference evidence="10" key="2">
    <citation type="submission" date="2025-09" db="UniProtKB">
        <authorList>
            <consortium name="Ensembl"/>
        </authorList>
    </citation>
    <scope>IDENTIFICATION</scope>
</reference>
<evidence type="ECO:0000256" key="5">
    <source>
        <dbReference type="ARBA" id="ARBA00022729"/>
    </source>
</evidence>
<keyword evidence="4" id="KW-0964">Secreted</keyword>
<sequence length="304" mass="34756">MALGLLQLCLMLLWALKTQAQNSTTPGVLRPSSDKFIKKLNFEANKFQGEWKAIGWVQNRFMNASISDTFMLSMIFKLKEDHSYNVTSIGHSDHGCTPRTDTFVPSGLPNQYILKDAQRYQGLQNLTMKVIDTNYNEYAVVFYKAIVNNQEYMECVLYARFMEMDLYHLLVYFLYVTLKMEFPHQEIHYTVQKSKTSWGEGKGMLDFSRSGAALPSKRGRDGVSWSSLGSNGAYQPPGKPMPRLLTDSFSETIQMTILNTDPHFPCLNSLGHLLFISWVWLRCIIYSSPWDLHIPNSGGVPSFR</sequence>
<dbReference type="GeneTree" id="ENSGT00940000167367"/>
<dbReference type="InterPro" id="IPR003087">
    <property type="entry name" value="LCN2/LCN12"/>
</dbReference>
<evidence type="ECO:0000256" key="3">
    <source>
        <dbReference type="ARBA" id="ARBA00022448"/>
    </source>
</evidence>
<dbReference type="SUPFAM" id="SSF50814">
    <property type="entry name" value="Lipocalins"/>
    <property type="match status" value="1"/>
</dbReference>
<protein>
    <submittedName>
        <fullName evidence="10">Neutrophil gelatinase-associated lipocalin-like</fullName>
    </submittedName>
</protein>
<evidence type="ECO:0000313" key="10">
    <source>
        <dbReference type="Ensembl" id="ENSCLAP00000001601.1"/>
    </source>
</evidence>
<keyword evidence="6" id="KW-1015">Disulfide bond</keyword>
<dbReference type="InterPro" id="IPR012674">
    <property type="entry name" value="Calycin"/>
</dbReference>
<dbReference type="GO" id="GO:0036094">
    <property type="term" value="F:small molecule binding"/>
    <property type="evidence" value="ECO:0007669"/>
    <property type="project" value="InterPro"/>
</dbReference>
<feature type="chain" id="PRO_5034563781" evidence="8">
    <location>
        <begin position="21"/>
        <end position="304"/>
    </location>
</feature>
<proteinExistence type="inferred from homology"/>
<organism evidence="10 11">
    <name type="scientific">Chinchilla lanigera</name>
    <name type="common">Long-tailed chinchilla</name>
    <name type="synonym">Chinchilla villidera</name>
    <dbReference type="NCBI Taxonomy" id="34839"/>
    <lineage>
        <taxon>Eukaryota</taxon>
        <taxon>Metazoa</taxon>
        <taxon>Chordata</taxon>
        <taxon>Craniata</taxon>
        <taxon>Vertebrata</taxon>
        <taxon>Euteleostomi</taxon>
        <taxon>Mammalia</taxon>
        <taxon>Eutheria</taxon>
        <taxon>Euarchontoglires</taxon>
        <taxon>Glires</taxon>
        <taxon>Rodentia</taxon>
        <taxon>Hystricomorpha</taxon>
        <taxon>Chinchillidae</taxon>
        <taxon>Chinchilla</taxon>
    </lineage>
</organism>
<dbReference type="AlphaFoldDB" id="A0A8C2UNU4"/>
<dbReference type="Pfam" id="PF00061">
    <property type="entry name" value="Lipocalin"/>
    <property type="match status" value="1"/>
</dbReference>
<accession>A0A8C2UNU4</accession>
<dbReference type="Proteomes" id="UP000694398">
    <property type="component" value="Unassembled WGS sequence"/>
</dbReference>
<evidence type="ECO:0000256" key="2">
    <source>
        <dbReference type="ARBA" id="ARBA00006889"/>
    </source>
</evidence>
<dbReference type="GO" id="GO:0005615">
    <property type="term" value="C:extracellular space"/>
    <property type="evidence" value="ECO:0007669"/>
    <property type="project" value="TreeGrafter"/>
</dbReference>
<gene>
    <name evidence="10" type="primary">LOC102020064</name>
</gene>